<sequence>QQIYTIFIVRNLHFAKAGEIREVFFITEGTN</sequence>
<proteinExistence type="predicted"/>
<gene>
    <name evidence="1" type="ORF">S12H4_60846</name>
</gene>
<dbReference type="EMBL" id="BARW01040169">
    <property type="protein sequence ID" value="GAJ16645.1"/>
    <property type="molecule type" value="Genomic_DNA"/>
</dbReference>
<protein>
    <submittedName>
        <fullName evidence="1">Uncharacterized protein</fullName>
    </submittedName>
</protein>
<name>X1VXR6_9ZZZZ</name>
<dbReference type="AlphaFoldDB" id="X1VXR6"/>
<evidence type="ECO:0000313" key="1">
    <source>
        <dbReference type="EMBL" id="GAJ16645.1"/>
    </source>
</evidence>
<organism evidence="1">
    <name type="scientific">marine sediment metagenome</name>
    <dbReference type="NCBI Taxonomy" id="412755"/>
    <lineage>
        <taxon>unclassified sequences</taxon>
        <taxon>metagenomes</taxon>
        <taxon>ecological metagenomes</taxon>
    </lineage>
</organism>
<comment type="caution">
    <text evidence="1">The sequence shown here is derived from an EMBL/GenBank/DDBJ whole genome shotgun (WGS) entry which is preliminary data.</text>
</comment>
<feature type="non-terminal residue" evidence="1">
    <location>
        <position position="1"/>
    </location>
</feature>
<accession>X1VXR6</accession>
<reference evidence="1" key="1">
    <citation type="journal article" date="2014" name="Front. Microbiol.">
        <title>High frequency of phylogenetically diverse reductive dehalogenase-homologous genes in deep subseafloor sedimentary metagenomes.</title>
        <authorList>
            <person name="Kawai M."/>
            <person name="Futagami T."/>
            <person name="Toyoda A."/>
            <person name="Takaki Y."/>
            <person name="Nishi S."/>
            <person name="Hori S."/>
            <person name="Arai W."/>
            <person name="Tsubouchi T."/>
            <person name="Morono Y."/>
            <person name="Uchiyama I."/>
            <person name="Ito T."/>
            <person name="Fujiyama A."/>
            <person name="Inagaki F."/>
            <person name="Takami H."/>
        </authorList>
    </citation>
    <scope>NUCLEOTIDE SEQUENCE</scope>
    <source>
        <strain evidence="1">Expedition CK06-06</strain>
    </source>
</reference>